<evidence type="ECO:0000313" key="2">
    <source>
        <dbReference type="EMBL" id="CAJ73330.1"/>
    </source>
</evidence>
<name>Q1Q6X2_KUEST</name>
<reference evidence="2" key="1">
    <citation type="journal article" date="2006" name="Nature">
        <title>Deciphering the evolution and metabolism of an anammox bacterium from a community genome.</title>
        <authorList>
            <person name="Strous M."/>
            <person name="Pelletier E."/>
            <person name="Mangenot S."/>
            <person name="Rattei T."/>
            <person name="Lehner A."/>
            <person name="Taylor M.W."/>
            <person name="Horn M."/>
            <person name="Daims H."/>
            <person name="Bartol-Mavel D."/>
            <person name="Wincker P."/>
            <person name="Barbe V."/>
            <person name="Fonknechten N."/>
            <person name="Vallenet D."/>
            <person name="Segurens B."/>
            <person name="Schenowitz-Truong C."/>
            <person name="Medigue C."/>
            <person name="Collingro A."/>
            <person name="Snel B."/>
            <person name="Dutilh B.E."/>
            <person name="OpDenCamp H.J.M."/>
            <person name="vanDerDrift C."/>
            <person name="Cirpus I."/>
            <person name="vanDePas-Schoonen K.T."/>
            <person name="Harhangi H.R."/>
            <person name="vanNiftrik L."/>
            <person name="Schmid M."/>
            <person name="Keltjens J."/>
            <person name="vanDeVossenberg J."/>
            <person name="Kartal B."/>
            <person name="Meier H."/>
            <person name="Frishman D."/>
            <person name="Huynen M.A."/>
            <person name="Mewes H."/>
            <person name="Weissenbach J."/>
            <person name="Jetten M.S.M."/>
            <person name="Wagner M."/>
            <person name="LePaslier D."/>
        </authorList>
    </citation>
    <scope>NUCLEOTIDE SEQUENCE</scope>
</reference>
<evidence type="ECO:0000259" key="1">
    <source>
        <dbReference type="SMART" id="SM01126"/>
    </source>
</evidence>
<proteinExistence type="predicted"/>
<dbReference type="EMBL" id="CT573071">
    <property type="protein sequence ID" value="CAJ73330.1"/>
    <property type="molecule type" value="Genomic_DNA"/>
</dbReference>
<dbReference type="NCBIfam" id="NF033547">
    <property type="entry name" value="transpos_IS1595"/>
    <property type="match status" value="1"/>
</dbReference>
<dbReference type="InterPro" id="IPR024445">
    <property type="entry name" value="Tnp_ISXO2-like"/>
</dbReference>
<dbReference type="Pfam" id="PF12762">
    <property type="entry name" value="DDE_Tnp_IS1595"/>
    <property type="match status" value="1"/>
</dbReference>
<dbReference type="SMART" id="SM01126">
    <property type="entry name" value="DDE_Tnp_IS1595"/>
    <property type="match status" value="1"/>
</dbReference>
<accession>Q1Q6X2</accession>
<gene>
    <name evidence="2" type="ORF">kuste2582</name>
</gene>
<feature type="domain" description="ISXO2-like transposase" evidence="1">
    <location>
        <begin position="78"/>
        <end position="224"/>
    </location>
</feature>
<reference evidence="2" key="2">
    <citation type="submission" date="2006-01" db="EMBL/GenBank/DDBJ databases">
        <authorList>
            <person name="Genoscope"/>
        </authorList>
    </citation>
    <scope>NUCLEOTIDE SEQUENCE</scope>
</reference>
<dbReference type="AlphaFoldDB" id="Q1Q6X2"/>
<protein>
    <recommendedName>
        <fullName evidence="1">ISXO2-like transposase domain-containing protein</fullName>
    </recommendedName>
</protein>
<sequence>MYQCVICKHQTSLTAGTVMHRSRTPLLFWFWTIYLISTDKRGISTLGLSKKLGLSYWKAWTMVHKIRRAMGDRDSTYQLAGIVEIDDAFFGTSLKEKSKRSKRGRSTSKTAVLVEVSLHDNAVGFAKMTVVGSKVDSETIAQVIKADIKEDQTVKTDGLPAYTVISKIGHTHQQEIVKGKNAHEVLKWTHMLISNAKSFLLGTFHRMGKKHLQSYLDEFYYRFNRRKWESQLFDRLITACTISRAICFAELTQ</sequence>
<organism evidence="2">
    <name type="scientific">Kuenenia stuttgartiensis</name>
    <dbReference type="NCBI Taxonomy" id="174633"/>
    <lineage>
        <taxon>Bacteria</taxon>
        <taxon>Pseudomonadati</taxon>
        <taxon>Planctomycetota</taxon>
        <taxon>Candidatus Brocadiia</taxon>
        <taxon>Candidatus Brocadiales</taxon>
        <taxon>Candidatus Brocadiaceae</taxon>
        <taxon>Candidatus Kuenenia</taxon>
    </lineage>
</organism>